<accession>A0A1G1X2C0</accession>
<feature type="region of interest" description="Disordered" evidence="1">
    <location>
        <begin position="1"/>
        <end position="26"/>
    </location>
</feature>
<dbReference type="EMBL" id="MHHR01000020">
    <property type="protein sequence ID" value="OGY34148.1"/>
    <property type="molecule type" value="Genomic_DNA"/>
</dbReference>
<evidence type="ECO:0000313" key="4">
    <source>
        <dbReference type="Proteomes" id="UP000177528"/>
    </source>
</evidence>
<organism evidence="3 4">
    <name type="scientific">Candidatus Andersenbacteria bacterium RIFCSPHIGHO2_12_FULL_45_11</name>
    <dbReference type="NCBI Taxonomy" id="1797281"/>
    <lineage>
        <taxon>Bacteria</taxon>
        <taxon>Candidatus Anderseniibacteriota</taxon>
    </lineage>
</organism>
<name>A0A1G1X2C0_9BACT</name>
<evidence type="ECO:0000313" key="3">
    <source>
        <dbReference type="EMBL" id="OGY34148.1"/>
    </source>
</evidence>
<sequence>MRDIKPTGNIRKMPSHNAPEELPPEAIELYEKHAKRPSERRFTGSKVDITNVHVPRHLPADKAGHAAEKKEVDVEAVESRPLFASVELKKHPKRKKTSMHLGRKERTILLSLLGVAIVATVLAGFIFLPSAKIALTLQTAPLLVDQKLTVSSNAAAIPNAIPGSPFIQELNVQGSSPVTSTEFVGSKAKGAVQLVNKTFDEQKIKEKSRLVTKDGTLFYMSGSANIPGGSSGGVGGVSVQVEAAEAGPKGNITAQRLDFAALDASAQTLVYGQSQGTFTGGTGDQVKVIKEADIEAAKTAAGVQAKIQAEQAARAQLQKGWVILEESWDSKVSEFTPTGKAGDKVDSIPYTAKVSVRVMAFKEEALTTALQNALKERLDENYMLFPGPLSYTKSVEAADWDKGEANITARVTHTTIPTLSIETLTDKLAGRKKAEAAAYLQGLPGVQFATIDLWPFWVQSIPEIQKRVDISIKSDREL</sequence>
<dbReference type="AlphaFoldDB" id="A0A1G1X2C0"/>
<gene>
    <name evidence="3" type="ORF">A3D99_00310</name>
</gene>
<proteinExistence type="predicted"/>
<keyword evidence="2" id="KW-0472">Membrane</keyword>
<reference evidence="3 4" key="1">
    <citation type="journal article" date="2016" name="Nat. Commun.">
        <title>Thousands of microbial genomes shed light on interconnected biogeochemical processes in an aquifer system.</title>
        <authorList>
            <person name="Anantharaman K."/>
            <person name="Brown C.T."/>
            <person name="Hug L.A."/>
            <person name="Sharon I."/>
            <person name="Castelle C.J."/>
            <person name="Probst A.J."/>
            <person name="Thomas B.C."/>
            <person name="Singh A."/>
            <person name="Wilkins M.J."/>
            <person name="Karaoz U."/>
            <person name="Brodie E.L."/>
            <person name="Williams K.H."/>
            <person name="Hubbard S.S."/>
            <person name="Banfield J.F."/>
        </authorList>
    </citation>
    <scope>NUCLEOTIDE SEQUENCE [LARGE SCALE GENOMIC DNA]</scope>
</reference>
<evidence type="ECO:0000256" key="2">
    <source>
        <dbReference type="SAM" id="Phobius"/>
    </source>
</evidence>
<feature type="transmembrane region" description="Helical" evidence="2">
    <location>
        <begin position="108"/>
        <end position="128"/>
    </location>
</feature>
<dbReference type="Proteomes" id="UP000177528">
    <property type="component" value="Unassembled WGS sequence"/>
</dbReference>
<evidence type="ECO:0008006" key="5">
    <source>
        <dbReference type="Google" id="ProtNLM"/>
    </source>
</evidence>
<keyword evidence="2" id="KW-1133">Transmembrane helix</keyword>
<comment type="caution">
    <text evidence="3">The sequence shown here is derived from an EMBL/GenBank/DDBJ whole genome shotgun (WGS) entry which is preliminary data.</text>
</comment>
<evidence type="ECO:0000256" key="1">
    <source>
        <dbReference type="SAM" id="MobiDB-lite"/>
    </source>
</evidence>
<keyword evidence="2" id="KW-0812">Transmembrane</keyword>
<protein>
    <recommendedName>
        <fullName evidence="5">Baseplate protein J-like domain-containing protein</fullName>
    </recommendedName>
</protein>